<feature type="transmembrane region" description="Helical" evidence="7">
    <location>
        <begin position="168"/>
        <end position="186"/>
    </location>
</feature>
<evidence type="ECO:0000313" key="8">
    <source>
        <dbReference type="EMBL" id="EFF41590.1"/>
    </source>
</evidence>
<evidence type="ECO:0000256" key="4">
    <source>
        <dbReference type="ARBA" id="ARBA00022692"/>
    </source>
</evidence>
<comment type="subcellular location">
    <subcellularLocation>
        <location evidence="1">Cell membrane</location>
        <topology evidence="1">Multi-pass membrane protein</topology>
    </subcellularLocation>
</comment>
<dbReference type="STRING" id="747682.MALL_0616"/>
<comment type="similarity">
    <text evidence="2">Belongs to the chromate ion transporter (CHR) (TC 2.A.51) family.</text>
</comment>
<keyword evidence="9" id="KW-1185">Reference proteome</keyword>
<evidence type="ECO:0000256" key="3">
    <source>
        <dbReference type="ARBA" id="ARBA00022475"/>
    </source>
</evidence>
<evidence type="ECO:0000313" key="9">
    <source>
        <dbReference type="Proteomes" id="UP000004757"/>
    </source>
</evidence>
<name>D4XVG6_9BACT</name>
<dbReference type="eggNOG" id="COG2059">
    <property type="taxonomic scope" value="Bacteria"/>
</dbReference>
<feature type="transmembrane region" description="Helical" evidence="7">
    <location>
        <begin position="108"/>
        <end position="128"/>
    </location>
</feature>
<keyword evidence="6 7" id="KW-0472">Membrane</keyword>
<organism evidence="8 9">
    <name type="scientific">Mycoplasmopsis alligatoris A21JP2</name>
    <dbReference type="NCBI Taxonomy" id="747682"/>
    <lineage>
        <taxon>Bacteria</taxon>
        <taxon>Bacillati</taxon>
        <taxon>Mycoplasmatota</taxon>
        <taxon>Mycoplasmoidales</taxon>
        <taxon>Metamycoplasmataceae</taxon>
        <taxon>Mycoplasmopsis</taxon>
    </lineage>
</organism>
<dbReference type="GO" id="GO:0005886">
    <property type="term" value="C:plasma membrane"/>
    <property type="evidence" value="ECO:0007669"/>
    <property type="project" value="UniProtKB-SubCell"/>
</dbReference>
<evidence type="ECO:0000256" key="7">
    <source>
        <dbReference type="SAM" id="Phobius"/>
    </source>
</evidence>
<feature type="transmembrane region" description="Helical" evidence="7">
    <location>
        <begin position="192"/>
        <end position="213"/>
    </location>
</feature>
<comment type="caution">
    <text evidence="8">The sequence shown here is derived from an EMBL/GenBank/DDBJ whole genome shotgun (WGS) entry which is preliminary data.</text>
</comment>
<dbReference type="PANTHER" id="PTHR43663:SF1">
    <property type="entry name" value="CHROMATE TRANSPORTER"/>
    <property type="match status" value="1"/>
</dbReference>
<proteinExistence type="inferred from homology"/>
<reference evidence="8 9" key="1">
    <citation type="submission" date="2010-03" db="EMBL/GenBank/DDBJ databases">
        <authorList>
            <person name="Glass J.I."/>
            <person name="Benders G.A."/>
            <person name="Durkin A.S."/>
            <person name="Farmerie W.G."/>
            <person name="Hlavinka K."/>
            <person name="Hostetler J."/>
            <person name="Jackson J."/>
            <person name="May M.A."/>
            <person name="Miller R.H."/>
            <person name="Paralanov V."/>
            <person name="Radune D."/>
            <person name="Szczypinski B."/>
            <person name="Brown D.R."/>
        </authorList>
    </citation>
    <scope>NUCLEOTIDE SEQUENCE [LARGE SCALE GENOMIC DNA]</scope>
    <source>
        <strain evidence="8 9">A21JP2</strain>
    </source>
</reference>
<dbReference type="PANTHER" id="PTHR43663">
    <property type="entry name" value="CHROMATE TRANSPORT PROTEIN-RELATED"/>
    <property type="match status" value="1"/>
</dbReference>
<evidence type="ECO:0000256" key="6">
    <source>
        <dbReference type="ARBA" id="ARBA00023136"/>
    </source>
</evidence>
<dbReference type="InterPro" id="IPR052518">
    <property type="entry name" value="CHR_Transporter"/>
</dbReference>
<gene>
    <name evidence="8" type="ORF">MALL_0616</name>
</gene>
<evidence type="ECO:0000256" key="2">
    <source>
        <dbReference type="ARBA" id="ARBA00005262"/>
    </source>
</evidence>
<accession>D4XVG6</accession>
<keyword evidence="3" id="KW-1003">Cell membrane</keyword>
<dbReference type="EMBL" id="ADNC01000007">
    <property type="protein sequence ID" value="EFF41590.1"/>
    <property type="molecule type" value="Genomic_DNA"/>
</dbReference>
<dbReference type="Proteomes" id="UP000004757">
    <property type="component" value="Unassembled WGS sequence"/>
</dbReference>
<evidence type="ECO:0000256" key="1">
    <source>
        <dbReference type="ARBA" id="ARBA00004651"/>
    </source>
</evidence>
<dbReference type="GO" id="GO:0015109">
    <property type="term" value="F:chromate transmembrane transporter activity"/>
    <property type="evidence" value="ECO:0007669"/>
    <property type="project" value="InterPro"/>
</dbReference>
<dbReference type="InterPro" id="IPR003370">
    <property type="entry name" value="Chromate_transpt"/>
</dbReference>
<dbReference type="Pfam" id="PF02417">
    <property type="entry name" value="Chromate_transp"/>
    <property type="match status" value="1"/>
</dbReference>
<keyword evidence="5 7" id="KW-1133">Transmembrane helix</keyword>
<evidence type="ECO:0000256" key="5">
    <source>
        <dbReference type="ARBA" id="ARBA00022989"/>
    </source>
</evidence>
<keyword evidence="4 7" id="KW-0812">Transmembrane</keyword>
<feature type="transmembrane region" description="Helical" evidence="7">
    <location>
        <begin position="6"/>
        <end position="22"/>
    </location>
</feature>
<protein>
    <submittedName>
        <fullName evidence="8">Chromate transport protein</fullName>
    </submittedName>
</protein>
<feature type="transmembrane region" description="Helical" evidence="7">
    <location>
        <begin position="134"/>
        <end position="156"/>
    </location>
</feature>
<dbReference type="AlphaFoldDB" id="D4XVG6"/>
<feature type="transmembrane region" description="Helical" evidence="7">
    <location>
        <begin position="34"/>
        <end position="58"/>
    </location>
</feature>
<sequence>MYYITKFLKILQFLLVFLYHLFMKNEKKTFKDFLEMFWFILKISLIGFGGGNALMPVIKSEAVEKKKWLTLEEFDRMVIITNMLPGPSVIQSLNYIAVRFFGKWNGTFITLIAILPHVGIAFLFYFLINLLPINYLYVISVGVLSVIVGILIVFALRYLKMSKLRLPNILWISLFLLTFAFCFFIPNPYNVPIVIMILIFIFIFIFEMVVLKINKNKTKRGKK</sequence>